<dbReference type="InterPro" id="IPR046826">
    <property type="entry name" value="PDH_N"/>
</dbReference>
<proteinExistence type="predicted"/>
<dbReference type="SMART" id="SM00830">
    <property type="entry name" value="CM_2"/>
    <property type="match status" value="1"/>
</dbReference>
<dbReference type="PROSITE" id="PS51168">
    <property type="entry name" value="CHORISMATE_MUT_2"/>
    <property type="match status" value="1"/>
</dbReference>
<evidence type="ECO:0000313" key="3">
    <source>
        <dbReference type="EMBL" id="ADN49626.1"/>
    </source>
</evidence>
<gene>
    <name evidence="3" type="ordered locus">Vdis_0214</name>
</gene>
<dbReference type="eggNOG" id="arCOG02098">
    <property type="taxonomic scope" value="Archaea"/>
</dbReference>
<keyword evidence="4" id="KW-1185">Reference proteome</keyword>
<dbReference type="Pfam" id="PF01817">
    <property type="entry name" value="CM_2"/>
    <property type="match status" value="1"/>
</dbReference>
<dbReference type="HOGENOM" id="CLU_812860_0_0_2"/>
<dbReference type="SUPFAM" id="SSF48600">
    <property type="entry name" value="Chorismate mutase II"/>
    <property type="match status" value="1"/>
</dbReference>
<dbReference type="STRING" id="572478.Vdis_0214"/>
<dbReference type="AlphaFoldDB" id="E1QT34"/>
<dbReference type="KEGG" id="vdi:Vdis_0214"/>
<evidence type="ECO:0000259" key="2">
    <source>
        <dbReference type="PROSITE" id="PS51168"/>
    </source>
</evidence>
<dbReference type="Pfam" id="PF02153">
    <property type="entry name" value="PDH_N"/>
    <property type="match status" value="1"/>
</dbReference>
<dbReference type="Gene3D" id="3.40.50.720">
    <property type="entry name" value="NAD(P)-binding Rossmann-like Domain"/>
    <property type="match status" value="1"/>
</dbReference>
<dbReference type="Proteomes" id="UP000006681">
    <property type="component" value="Chromosome"/>
</dbReference>
<dbReference type="GO" id="GO:0070403">
    <property type="term" value="F:NAD+ binding"/>
    <property type="evidence" value="ECO:0007669"/>
    <property type="project" value="InterPro"/>
</dbReference>
<dbReference type="InterPro" id="IPR036979">
    <property type="entry name" value="CM_dom_sf"/>
</dbReference>
<dbReference type="EMBL" id="CP002100">
    <property type="protein sequence ID" value="ADN49626.1"/>
    <property type="molecule type" value="Genomic_DNA"/>
</dbReference>
<dbReference type="Gene3D" id="1.20.59.10">
    <property type="entry name" value="Chorismate mutase"/>
    <property type="match status" value="1"/>
</dbReference>
<dbReference type="SUPFAM" id="SSF51735">
    <property type="entry name" value="NAD(P)-binding Rossmann-fold domains"/>
    <property type="match status" value="1"/>
</dbReference>
<keyword evidence="1" id="KW-0560">Oxidoreductase</keyword>
<dbReference type="GO" id="GO:0004106">
    <property type="term" value="F:chorismate mutase activity"/>
    <property type="evidence" value="ECO:0007669"/>
    <property type="project" value="InterPro"/>
</dbReference>
<dbReference type="PANTHER" id="PTHR21363">
    <property type="entry name" value="PREPHENATE DEHYDROGENASE"/>
    <property type="match status" value="1"/>
</dbReference>
<dbReference type="PANTHER" id="PTHR21363:SF0">
    <property type="entry name" value="PREPHENATE DEHYDROGENASE [NADP(+)]"/>
    <property type="match status" value="1"/>
</dbReference>
<evidence type="ECO:0000313" key="4">
    <source>
        <dbReference type="Proteomes" id="UP000006681"/>
    </source>
</evidence>
<dbReference type="GO" id="GO:0008977">
    <property type="term" value="F:prephenate dehydrogenase (NAD+) activity"/>
    <property type="evidence" value="ECO:0007669"/>
    <property type="project" value="TreeGrafter"/>
</dbReference>
<evidence type="ECO:0000256" key="1">
    <source>
        <dbReference type="ARBA" id="ARBA00023002"/>
    </source>
</evidence>
<dbReference type="GO" id="GO:0006571">
    <property type="term" value="P:tyrosine biosynthetic process"/>
    <property type="evidence" value="ECO:0007669"/>
    <property type="project" value="TreeGrafter"/>
</dbReference>
<dbReference type="GO" id="GO:0046417">
    <property type="term" value="P:chorismate metabolic process"/>
    <property type="evidence" value="ECO:0007669"/>
    <property type="project" value="InterPro"/>
</dbReference>
<name>E1QT34_VULDI</name>
<dbReference type="GeneID" id="9751131"/>
<dbReference type="Gene3D" id="1.10.3660.10">
    <property type="entry name" value="6-phosphogluconate dehydrogenase C-terminal like domain"/>
    <property type="match status" value="1"/>
</dbReference>
<reference evidence="3 4" key="1">
    <citation type="journal article" date="2010" name="Stand. Genomic Sci.">
        <title>Complete genome sequence of Vulcanisaeta distributa type strain (IC-017).</title>
        <authorList>
            <person name="Mavromatis K."/>
            <person name="Sikorski J."/>
            <person name="Pabst E."/>
            <person name="Teshima H."/>
            <person name="Lapidus A."/>
            <person name="Lucas S."/>
            <person name="Nolan M."/>
            <person name="Glavina Del Rio T."/>
            <person name="Cheng J.F."/>
            <person name="Bruce D."/>
            <person name="Goodwin L."/>
            <person name="Pitluck S."/>
            <person name="Liolios K."/>
            <person name="Ivanova N."/>
            <person name="Mikhailova N."/>
            <person name="Pati A."/>
            <person name="Chen A."/>
            <person name="Palaniappan K."/>
            <person name="Land M."/>
            <person name="Hauser L."/>
            <person name="Chang Y.J."/>
            <person name="Jeffries C.D."/>
            <person name="Rohde M."/>
            <person name="Spring S."/>
            <person name="Goker M."/>
            <person name="Wirth R."/>
            <person name="Woyke T."/>
            <person name="Bristow J."/>
            <person name="Eisen J.A."/>
            <person name="Markowitz V."/>
            <person name="Hugenholtz P."/>
            <person name="Klenk H.P."/>
            <person name="Kyrpides N.C."/>
        </authorList>
    </citation>
    <scope>NUCLEOTIDE SEQUENCE [LARGE SCALE GENOMIC DNA]</scope>
    <source>
        <strain evidence="4">DSM 14429 / JCM 11212 / NBRC 100878 / IC-017</strain>
    </source>
</reference>
<dbReference type="InterPro" id="IPR002701">
    <property type="entry name" value="CM_II_prokaryot"/>
</dbReference>
<feature type="domain" description="Chorismate mutase" evidence="2">
    <location>
        <begin position="1"/>
        <end position="87"/>
    </location>
</feature>
<sequence length="334" mass="36777">MLSELRRSIDNIDEELIKLIGERIRLATEIGKVKRSLGLPVIDRDREGEVIAKWVEGLSRFGVDAETAIGIAQSIIRASTRAQLVGRLGIGVTIIGSGRVGRTLAKALGRVADVVLQRHDEELVPNDVIILAMKPTDESINILSRYSGRLRGSIVMDSFSVKTPMFRLIEDESLRAGFHYISIHPLFGELSNPIGETVILIPSKTSGDKLEIAKDLFTGAGLNVVVLSSPEEHDRFMAYLQVAHHVLLLTLYAALRRIGVDLNTQLVTHSLRYTFKALERVLEQVEVSSELFRLNPYSRSVVGELGDLLKEVVEGLDKGDMTGVLGHDNQGIQG</sequence>
<dbReference type="RefSeq" id="WP_013335351.1">
    <property type="nucleotide sequence ID" value="NC_014537.1"/>
</dbReference>
<dbReference type="OrthoDB" id="34329at2157"/>
<accession>E1QT34</accession>
<dbReference type="eggNOG" id="arCOG00245">
    <property type="taxonomic scope" value="Archaea"/>
</dbReference>
<dbReference type="InterPro" id="IPR036291">
    <property type="entry name" value="NAD(P)-bd_dom_sf"/>
</dbReference>
<dbReference type="SUPFAM" id="SSF48179">
    <property type="entry name" value="6-phosphogluconate dehydrogenase C-terminal domain-like"/>
    <property type="match status" value="1"/>
</dbReference>
<dbReference type="InterPro" id="IPR036263">
    <property type="entry name" value="Chorismate_II_sf"/>
</dbReference>
<protein>
    <submittedName>
        <fullName evidence="3">Chorismate mutase, type II</fullName>
    </submittedName>
</protein>
<dbReference type="InterPro" id="IPR008927">
    <property type="entry name" value="6-PGluconate_DH-like_C_sf"/>
</dbReference>
<dbReference type="InterPro" id="IPR050812">
    <property type="entry name" value="Preph/Arog_dehydrog"/>
</dbReference>
<organism evidence="3 4">
    <name type="scientific">Vulcanisaeta distributa (strain DSM 14429 / JCM 11212 / NBRC 100878 / IC-017)</name>
    <dbReference type="NCBI Taxonomy" id="572478"/>
    <lineage>
        <taxon>Archaea</taxon>
        <taxon>Thermoproteota</taxon>
        <taxon>Thermoprotei</taxon>
        <taxon>Thermoproteales</taxon>
        <taxon>Thermoproteaceae</taxon>
        <taxon>Vulcanisaeta</taxon>
    </lineage>
</organism>
<reference evidence="4" key="2">
    <citation type="journal article" date="2010" name="Stand. Genomic Sci.">
        <title>Complete genome sequence of Vulcanisaeta distributa type strain (IC-017T).</title>
        <authorList>
            <person name="Mavromatis K."/>
            <person name="Sikorski J."/>
            <person name="Pabst E."/>
            <person name="Teshima H."/>
            <person name="Lapidus A."/>
            <person name="Lucas S."/>
            <person name="Nolan M."/>
            <person name="Glavina Del Rio T."/>
            <person name="Cheng J."/>
            <person name="Bruce D."/>
            <person name="Goodwin L."/>
            <person name="Pitluck S."/>
            <person name="Liolios K."/>
            <person name="Ivanova N."/>
            <person name="Mikhailova N."/>
            <person name="Pati A."/>
            <person name="Chen A."/>
            <person name="Palaniappan K."/>
            <person name="Land M."/>
            <person name="Hauser L."/>
            <person name="Chang Y."/>
            <person name="Jeffries C."/>
            <person name="Rohde M."/>
            <person name="Spring S."/>
            <person name="Goker M."/>
            <person name="Wirth R."/>
            <person name="Woyke T."/>
            <person name="Bristow J."/>
            <person name="Eisen J."/>
            <person name="Markowitz V."/>
            <person name="Hugenholtz P."/>
            <person name="Klenk H."/>
            <person name="Kyrpides N."/>
        </authorList>
    </citation>
    <scope>NUCLEOTIDE SEQUENCE [LARGE SCALE GENOMIC DNA]</scope>
    <source>
        <strain evidence="4">DSM 14429 / JCM 11212 / NBRC 100878 / IC-017</strain>
    </source>
</reference>